<keyword evidence="2" id="KW-1185">Reference proteome</keyword>
<dbReference type="InterPro" id="IPR036691">
    <property type="entry name" value="Endo/exonu/phosph_ase_sf"/>
</dbReference>
<gene>
    <name evidence="1" type="ORF">ALC62_08621</name>
</gene>
<reference evidence="1 2" key="1">
    <citation type="submission" date="2016-03" db="EMBL/GenBank/DDBJ databases">
        <title>Cyphomyrmex costatus WGS genome.</title>
        <authorList>
            <person name="Nygaard S."/>
            <person name="Hu H."/>
            <person name="Boomsma J."/>
            <person name="Zhang G."/>
        </authorList>
    </citation>
    <scope>NUCLEOTIDE SEQUENCE [LARGE SCALE GENOMIC DNA]</scope>
    <source>
        <strain evidence="1">MS0001</strain>
        <tissue evidence="1">Whole body</tissue>
    </source>
</reference>
<evidence type="ECO:0000313" key="2">
    <source>
        <dbReference type="Proteomes" id="UP000078542"/>
    </source>
</evidence>
<dbReference type="AlphaFoldDB" id="A0A151IGN2"/>
<protein>
    <submittedName>
        <fullName evidence="1">Craniofacial development protein 2</fullName>
    </submittedName>
</protein>
<proteinExistence type="predicted"/>
<dbReference type="SUPFAM" id="SSF56219">
    <property type="entry name" value="DNase I-like"/>
    <property type="match status" value="1"/>
</dbReference>
<dbReference type="Proteomes" id="UP000078542">
    <property type="component" value="Unassembled WGS sequence"/>
</dbReference>
<accession>A0A151IGN2</accession>
<name>A0A151IGN2_9HYME</name>
<evidence type="ECO:0000313" key="1">
    <source>
        <dbReference type="EMBL" id="KYN00603.1"/>
    </source>
</evidence>
<dbReference type="EMBL" id="KQ977675">
    <property type="protein sequence ID" value="KYN00603.1"/>
    <property type="molecule type" value="Genomic_DNA"/>
</dbReference>
<feature type="non-terminal residue" evidence="1">
    <location>
        <position position="1"/>
    </location>
</feature>
<organism evidence="1 2">
    <name type="scientific">Cyphomyrmex costatus</name>
    <dbReference type="NCBI Taxonomy" id="456900"/>
    <lineage>
        <taxon>Eukaryota</taxon>
        <taxon>Metazoa</taxon>
        <taxon>Ecdysozoa</taxon>
        <taxon>Arthropoda</taxon>
        <taxon>Hexapoda</taxon>
        <taxon>Insecta</taxon>
        <taxon>Pterygota</taxon>
        <taxon>Neoptera</taxon>
        <taxon>Endopterygota</taxon>
        <taxon>Hymenoptera</taxon>
        <taxon>Apocrita</taxon>
        <taxon>Aculeata</taxon>
        <taxon>Formicoidea</taxon>
        <taxon>Formicidae</taxon>
        <taxon>Myrmicinae</taxon>
        <taxon>Cyphomyrmex</taxon>
    </lineage>
</organism>
<sequence length="116" mass="13298">LWANHPQTRNKLIRETNTSLGYRTDTTEMNLSYQKGIRIGTWNIRTLAQASRLAQLSKEMTRCKIKILGLSEVRWKNSGDITTSDNHYMIYSDNSTTHINGVGISRVYKGILIRVL</sequence>
<dbReference type="Gene3D" id="3.60.10.10">
    <property type="entry name" value="Endonuclease/exonuclease/phosphatase"/>
    <property type="match status" value="1"/>
</dbReference>